<keyword evidence="5" id="KW-0520">NAD</keyword>
<feature type="signal peptide" evidence="7">
    <location>
        <begin position="1"/>
        <end position="20"/>
    </location>
</feature>
<feature type="transmembrane region" description="Helical" evidence="6">
    <location>
        <begin position="99"/>
        <end position="118"/>
    </location>
</feature>
<reference evidence="8 9" key="1">
    <citation type="submission" date="2018-05" db="EMBL/GenBank/DDBJ databases">
        <title>Acuticoccus sediminis sp. nov., isolated from deep-sea sediment of Indian Ocean.</title>
        <authorList>
            <person name="Liu X."/>
            <person name="Lai Q."/>
            <person name="Du Y."/>
            <person name="Sun F."/>
            <person name="Zhang X."/>
            <person name="Wang S."/>
            <person name="Shao Z."/>
        </authorList>
    </citation>
    <scope>NUCLEOTIDE SEQUENCE [LARGE SCALE GENOMIC DNA]</scope>
    <source>
        <strain evidence="8 9">PTG4-2</strain>
    </source>
</reference>
<dbReference type="GO" id="GO:0003954">
    <property type="term" value="F:NADH dehydrogenase activity"/>
    <property type="evidence" value="ECO:0007669"/>
    <property type="project" value="TreeGrafter"/>
</dbReference>
<evidence type="ECO:0000256" key="6">
    <source>
        <dbReference type="SAM" id="Phobius"/>
    </source>
</evidence>
<feature type="transmembrane region" description="Helical" evidence="6">
    <location>
        <begin position="224"/>
        <end position="244"/>
    </location>
</feature>
<keyword evidence="3 6" id="KW-1133">Transmembrane helix</keyword>
<evidence type="ECO:0000256" key="7">
    <source>
        <dbReference type="SAM" id="SignalP"/>
    </source>
</evidence>
<evidence type="ECO:0000313" key="9">
    <source>
        <dbReference type="Proteomes" id="UP000249590"/>
    </source>
</evidence>
<feature type="transmembrane region" description="Helical" evidence="6">
    <location>
        <begin position="282"/>
        <end position="304"/>
    </location>
</feature>
<sequence length="305" mass="31607">MSLAAVPALFVFLALGAALAAVLDAMARAAVAGAPVAQAAGAPFRVGRALLARQTISTEAPDRANWRLAPAWYGALAAVGLSVVPFADGLALVQLPSGIVLWGAVEALTVVVVFLHGWSPNAPFPLIGAYRYVATGLPVMLPSMFALIAAALPARSLDVVAIVESQRGMWNLVPQPLGLPLFLIVGLSLTLRGPMDYADSADLSGGTSAEDSGAARALWQAARLAMLVSFAAMGATVFLGGHLGPVLPGPLWLALKTAIVMALLVALTHLVPRMPVSRMVTLLWVVLLPLSFLHLLQAGLAALWL</sequence>
<evidence type="ECO:0000256" key="1">
    <source>
        <dbReference type="ARBA" id="ARBA00004141"/>
    </source>
</evidence>
<dbReference type="GO" id="GO:0005886">
    <property type="term" value="C:plasma membrane"/>
    <property type="evidence" value="ECO:0007669"/>
    <property type="project" value="UniProtKB-SubCell"/>
</dbReference>
<comment type="similarity">
    <text evidence="5">Belongs to the complex I subunit 1 family.</text>
</comment>
<keyword evidence="2 5" id="KW-0812">Transmembrane</keyword>
<dbReference type="RefSeq" id="WP_111352602.1">
    <property type="nucleotide sequence ID" value="NZ_QHHQ01000015.1"/>
</dbReference>
<dbReference type="AlphaFoldDB" id="A0A8B2NLR5"/>
<dbReference type="PANTHER" id="PTHR11432:SF20">
    <property type="entry name" value="NADH-UBIQUINONE OXIDOREDUCTASE CHAIN 1"/>
    <property type="match status" value="1"/>
</dbReference>
<protein>
    <submittedName>
        <fullName evidence="8">NADH:ubiquinone oxidoreductase subunit 1 (Chain H)</fullName>
    </submittedName>
</protein>
<feature type="transmembrane region" description="Helical" evidence="6">
    <location>
        <begin position="130"/>
        <end position="152"/>
    </location>
</feature>
<dbReference type="PANTHER" id="PTHR11432">
    <property type="entry name" value="NADH DEHYDROGENASE SUBUNIT 1"/>
    <property type="match status" value="1"/>
</dbReference>
<feature type="transmembrane region" description="Helical" evidence="6">
    <location>
        <begin position="250"/>
        <end position="270"/>
    </location>
</feature>
<proteinExistence type="inferred from homology"/>
<evidence type="ECO:0000256" key="4">
    <source>
        <dbReference type="ARBA" id="ARBA00023136"/>
    </source>
</evidence>
<comment type="caution">
    <text evidence="8">The sequence shown here is derived from an EMBL/GenBank/DDBJ whole genome shotgun (WGS) entry which is preliminary data.</text>
</comment>
<dbReference type="OrthoDB" id="7988299at2"/>
<keyword evidence="8" id="KW-0830">Ubiquinone</keyword>
<keyword evidence="9" id="KW-1185">Reference proteome</keyword>
<evidence type="ECO:0000313" key="8">
    <source>
        <dbReference type="EMBL" id="RAH96224.1"/>
    </source>
</evidence>
<gene>
    <name evidence="8" type="ORF">DLJ53_33125</name>
</gene>
<dbReference type="Proteomes" id="UP000249590">
    <property type="component" value="Unassembled WGS sequence"/>
</dbReference>
<evidence type="ECO:0000256" key="3">
    <source>
        <dbReference type="ARBA" id="ARBA00022989"/>
    </source>
</evidence>
<evidence type="ECO:0000256" key="5">
    <source>
        <dbReference type="RuleBase" id="RU000471"/>
    </source>
</evidence>
<feature type="transmembrane region" description="Helical" evidence="6">
    <location>
        <begin position="71"/>
        <end position="92"/>
    </location>
</feature>
<evidence type="ECO:0000256" key="2">
    <source>
        <dbReference type="ARBA" id="ARBA00022692"/>
    </source>
</evidence>
<dbReference type="Pfam" id="PF00146">
    <property type="entry name" value="NADHdh"/>
    <property type="match status" value="1"/>
</dbReference>
<keyword evidence="7" id="KW-0732">Signal</keyword>
<dbReference type="InterPro" id="IPR001694">
    <property type="entry name" value="NADH_UbQ_OxRdtase_su1/FPO"/>
</dbReference>
<organism evidence="8 9">
    <name type="scientific">Acuticoccus sediminis</name>
    <dbReference type="NCBI Taxonomy" id="2184697"/>
    <lineage>
        <taxon>Bacteria</taxon>
        <taxon>Pseudomonadati</taxon>
        <taxon>Pseudomonadota</taxon>
        <taxon>Alphaproteobacteria</taxon>
        <taxon>Hyphomicrobiales</taxon>
        <taxon>Amorphaceae</taxon>
        <taxon>Acuticoccus</taxon>
    </lineage>
</organism>
<keyword evidence="4 6" id="KW-0472">Membrane</keyword>
<dbReference type="EMBL" id="QHHQ01000015">
    <property type="protein sequence ID" value="RAH96224.1"/>
    <property type="molecule type" value="Genomic_DNA"/>
</dbReference>
<feature type="chain" id="PRO_5032805589" evidence="7">
    <location>
        <begin position="21"/>
        <end position="305"/>
    </location>
</feature>
<comment type="subcellular location">
    <subcellularLocation>
        <location evidence="5">Cell membrane</location>
        <topology evidence="5">Multi-pass membrane protein</topology>
    </subcellularLocation>
    <subcellularLocation>
        <location evidence="1">Membrane</location>
        <topology evidence="1">Multi-pass membrane protein</topology>
    </subcellularLocation>
</comment>
<name>A0A8B2NLR5_9HYPH</name>
<accession>A0A8B2NLR5</accession>
<dbReference type="GO" id="GO:0009060">
    <property type="term" value="P:aerobic respiration"/>
    <property type="evidence" value="ECO:0007669"/>
    <property type="project" value="TreeGrafter"/>
</dbReference>